<dbReference type="STRING" id="59895.A0A118JZR5"/>
<evidence type="ECO:0000313" key="6">
    <source>
        <dbReference type="Proteomes" id="UP000243975"/>
    </source>
</evidence>
<dbReference type="Gramene" id="KVH99190">
    <property type="protein sequence ID" value="KVH99190"/>
    <property type="gene ID" value="Ccrd_022591"/>
</dbReference>
<dbReference type="Proteomes" id="UP000243975">
    <property type="component" value="Unassembled WGS sequence"/>
</dbReference>
<dbReference type="EMBL" id="LEKV01003634">
    <property type="protein sequence ID" value="KVH99190.1"/>
    <property type="molecule type" value="Genomic_DNA"/>
</dbReference>
<name>A0A118JZR5_CYNCS</name>
<evidence type="ECO:0000256" key="1">
    <source>
        <dbReference type="ARBA" id="ARBA00005652"/>
    </source>
</evidence>
<reference evidence="5 6" key="1">
    <citation type="journal article" date="2016" name="Sci. Rep.">
        <title>The genome sequence of the outbreeding globe artichoke constructed de novo incorporating a phase-aware low-pass sequencing strategy of F1 progeny.</title>
        <authorList>
            <person name="Scaglione D."/>
            <person name="Reyes-Chin-Wo S."/>
            <person name="Acquadro A."/>
            <person name="Froenicke L."/>
            <person name="Portis E."/>
            <person name="Beitel C."/>
            <person name="Tirone M."/>
            <person name="Mauro R."/>
            <person name="Lo Monaco A."/>
            <person name="Mauromicale G."/>
            <person name="Faccioli P."/>
            <person name="Cattivelli L."/>
            <person name="Rieseberg L."/>
            <person name="Michelmore R."/>
            <person name="Lanteri S."/>
        </authorList>
    </citation>
    <scope>NUCLEOTIDE SEQUENCE [LARGE SCALE GENOMIC DNA]</scope>
    <source>
        <strain evidence="5">2C</strain>
    </source>
</reference>
<dbReference type="GO" id="GO:0009507">
    <property type="term" value="C:chloroplast"/>
    <property type="evidence" value="ECO:0007669"/>
    <property type="project" value="EnsemblPlants"/>
</dbReference>
<dbReference type="Gene3D" id="3.20.20.80">
    <property type="entry name" value="Glycosidases"/>
    <property type="match status" value="2"/>
</dbReference>
<gene>
    <name evidence="5" type="ORF">Ccrd_022591</name>
</gene>
<comment type="caution">
    <text evidence="5">The sequence shown here is derived from an EMBL/GenBank/DDBJ whole genome shotgun (WGS) entry which is preliminary data.</text>
</comment>
<keyword evidence="2 4" id="KW-0119">Carbohydrate metabolism</keyword>
<keyword evidence="4 5" id="KW-0378">Hydrolase</keyword>
<dbReference type="PANTHER" id="PTHR31352">
    <property type="entry name" value="BETA-AMYLASE 1, CHLOROPLASTIC"/>
    <property type="match status" value="1"/>
</dbReference>
<evidence type="ECO:0000256" key="2">
    <source>
        <dbReference type="ARBA" id="ARBA00023277"/>
    </source>
</evidence>
<evidence type="ECO:0000313" key="5">
    <source>
        <dbReference type="EMBL" id="KVH99190.1"/>
    </source>
</evidence>
<proteinExistence type="inferred from homology"/>
<evidence type="ECO:0000256" key="3">
    <source>
        <dbReference type="ARBA" id="ARBA00023326"/>
    </source>
</evidence>
<keyword evidence="6" id="KW-1185">Reference proteome</keyword>
<dbReference type="PANTHER" id="PTHR31352:SF37">
    <property type="entry name" value="INACTIVE BETA-AMYLASE 4, CHLOROPLASTIC"/>
    <property type="match status" value="1"/>
</dbReference>
<comment type="catalytic activity">
    <reaction evidence="4">
        <text>Hydrolysis of (1-&gt;4)-alpha-D-glucosidic linkages in polysaccharides so as to remove successive maltose units from the non-reducing ends of the chains.</text>
        <dbReference type="EC" id="3.2.1.2"/>
    </reaction>
</comment>
<dbReference type="OMA" id="PFVRKMS"/>
<accession>A0A118JZR5</accession>
<evidence type="ECO:0000256" key="4">
    <source>
        <dbReference type="RuleBase" id="RU000509"/>
    </source>
</evidence>
<organism evidence="5 6">
    <name type="scientific">Cynara cardunculus var. scolymus</name>
    <name type="common">Globe artichoke</name>
    <name type="synonym">Cynara scolymus</name>
    <dbReference type="NCBI Taxonomy" id="59895"/>
    <lineage>
        <taxon>Eukaryota</taxon>
        <taxon>Viridiplantae</taxon>
        <taxon>Streptophyta</taxon>
        <taxon>Embryophyta</taxon>
        <taxon>Tracheophyta</taxon>
        <taxon>Spermatophyta</taxon>
        <taxon>Magnoliopsida</taxon>
        <taxon>eudicotyledons</taxon>
        <taxon>Gunneridae</taxon>
        <taxon>Pentapetalae</taxon>
        <taxon>asterids</taxon>
        <taxon>campanulids</taxon>
        <taxon>Asterales</taxon>
        <taxon>Asteraceae</taxon>
        <taxon>Carduoideae</taxon>
        <taxon>Cardueae</taxon>
        <taxon>Carduinae</taxon>
        <taxon>Cynara</taxon>
    </lineage>
</organism>
<dbReference type="SUPFAM" id="SSF51445">
    <property type="entry name" value="(Trans)glycosidases"/>
    <property type="match status" value="1"/>
</dbReference>
<dbReference type="GO" id="GO:0016161">
    <property type="term" value="F:beta-amylase activity"/>
    <property type="evidence" value="ECO:0007669"/>
    <property type="project" value="UniProtKB-EC"/>
</dbReference>
<dbReference type="EC" id="3.2.1.2" evidence="4"/>
<dbReference type="GO" id="GO:0005983">
    <property type="term" value="P:starch catabolic process"/>
    <property type="evidence" value="ECO:0007669"/>
    <property type="project" value="EnsemblPlants"/>
</dbReference>
<dbReference type="InterPro" id="IPR017853">
    <property type="entry name" value="GH"/>
</dbReference>
<protein>
    <recommendedName>
        <fullName evidence="4">Beta-amylase</fullName>
        <ecNumber evidence="4">3.2.1.2</ecNumber>
    </recommendedName>
</protein>
<keyword evidence="3 4" id="KW-0624">Polysaccharide degradation</keyword>
<dbReference type="PRINTS" id="PR00750">
    <property type="entry name" value="BETAAMYLASE"/>
</dbReference>
<keyword evidence="4" id="KW-0326">Glycosidase</keyword>
<dbReference type="AlphaFoldDB" id="A0A118JZR5"/>
<dbReference type="Pfam" id="PF01373">
    <property type="entry name" value="Glyco_hydro_14"/>
    <property type="match status" value="2"/>
</dbReference>
<dbReference type="InterPro" id="IPR001554">
    <property type="entry name" value="Glyco_hydro_14"/>
</dbReference>
<sequence length="574" mass="65922">MIDGSIGMACKCSVERRSVMYSNNLREFCFDRERKKFNRKNLRNVSTIPIFKRSFSRCRSVSGKSCIISMDVREKSRSTLFETSKHKRVPIYVMMPIDSFGVDTSGTPRIRKIKALTISLKALKLAGVHGIAVEVWWGIVERFFPHAYNWSLYEELFNLVSEMGLKLQVALSFHSNVHLSSRVQGVSLPQWITEIGRHNKDIYYQDQNGFPNADYLTLGVDNIPLFHGRTAIQCYEDFICSFANKFDSLMGTVIEEVCVGLGPSGELRYPAHPFQDGRWQFPGIGAFQCYDKYMYGSLKSNEPTNFMHTLFGECMMGAAFPFSSAALFIHIYRVCFCTVRMEDLRAVAWQEGKPDWANKGPPDAGDYNSFPTDVPFFEEGEGSFLSDHGHFFLEWYSDRLLRHADSILGVAAKLLQKYQENEQNSIRIVAKIGLLYWWYQTVSHPAELTAGYYNTAFRDGYDPLTSMLSRHGAALQISCFEMLDNETPKSFLCSPEGLLQQIRTASKKRVVELIGRNTHERFDEAGLKQIHSNCYDSQAEAVRSFTYFRMNDKIFRVENWNNFVPFVRRMSTHL</sequence>
<comment type="similarity">
    <text evidence="1 4">Belongs to the glycosyl hydrolase 14 family.</text>
</comment>